<accession>A0ACD3YEA1</accession>
<sequence length="59" mass="6836">MFEQTMFRKTVDANKSILSLIPKEKNNLKQRSIYIKAAISAKRELIKLKVKSNEQNGKN</sequence>
<dbReference type="Proteomes" id="UP000829420">
    <property type="component" value="Plasmid pW1-b"/>
</dbReference>
<evidence type="ECO:0000313" key="1">
    <source>
        <dbReference type="EMBL" id="UNH40941.1"/>
    </source>
</evidence>
<protein>
    <submittedName>
        <fullName evidence="1">Uncharacterized protein</fullName>
    </submittedName>
</protein>
<evidence type="ECO:0000313" key="2">
    <source>
        <dbReference type="Proteomes" id="UP000829420"/>
    </source>
</evidence>
<keyword evidence="2" id="KW-1185">Reference proteome</keyword>
<organism evidence="1 2">
    <name type="scientific">Moellerella wisconsensis</name>
    <dbReference type="NCBI Taxonomy" id="158849"/>
    <lineage>
        <taxon>Bacteria</taxon>
        <taxon>Pseudomonadati</taxon>
        <taxon>Pseudomonadota</taxon>
        <taxon>Gammaproteobacteria</taxon>
        <taxon>Enterobacterales</taxon>
        <taxon>Morganellaceae</taxon>
        <taxon>Moellerella</taxon>
    </lineage>
</organism>
<name>A0ACD3YEA1_9GAMM</name>
<keyword evidence="1" id="KW-0614">Plasmid</keyword>
<proteinExistence type="predicted"/>
<geneLocation type="plasmid" evidence="1 2">
    <name>pW1-b</name>
</geneLocation>
<reference evidence="1" key="1">
    <citation type="submission" date="2022-03" db="EMBL/GenBank/DDBJ databases">
        <title>ESBL-producing Moellerella wisconsensis and Escherichia marmotae isolated from wild game meat.</title>
        <authorList>
            <person name="Biggel M."/>
        </authorList>
    </citation>
    <scope>NUCLEOTIDE SEQUENCE</scope>
    <source>
        <strain evidence="1">W1</strain>
    </source>
</reference>
<gene>
    <name evidence="1" type="ORF">MNY70_18420</name>
</gene>
<dbReference type="EMBL" id="CP093257">
    <property type="protein sequence ID" value="UNH40941.1"/>
    <property type="molecule type" value="Genomic_DNA"/>
</dbReference>